<sequence length="235" mass="27910">MDLVATVRKSGSRGGVNFSWDDVASSNHRENYLGHSLKAPVGRWQKGRDLNWYAKAEGGANEPGETDEQRAERERKEELRKVKEAEEDAMAKALGLPPPQRDTTGANAIEVGNQRQVAAEGQAPDGGEPAEGGSRREKPRRHRDDPERRERRRRRHRSRSRSQDEERHDRRHRRHHDHREDRHRDREAGERRPRRDRSRSREDRRNRREGERRHDGRSDERRDRRRRSHSPRDRR</sequence>
<accession>A0ACC0UX46</accession>
<evidence type="ECO:0000313" key="2">
    <source>
        <dbReference type="Proteomes" id="UP001163324"/>
    </source>
</evidence>
<protein>
    <submittedName>
        <fullName evidence="1">Uncharacterized protein</fullName>
    </submittedName>
</protein>
<dbReference type="Proteomes" id="UP001163324">
    <property type="component" value="Chromosome 6"/>
</dbReference>
<dbReference type="EMBL" id="CM047945">
    <property type="protein sequence ID" value="KAI9898478.1"/>
    <property type="molecule type" value="Genomic_DNA"/>
</dbReference>
<evidence type="ECO:0000313" key="1">
    <source>
        <dbReference type="EMBL" id="KAI9898478.1"/>
    </source>
</evidence>
<organism evidence="1 2">
    <name type="scientific">Trichothecium roseum</name>
    <dbReference type="NCBI Taxonomy" id="47278"/>
    <lineage>
        <taxon>Eukaryota</taxon>
        <taxon>Fungi</taxon>
        <taxon>Dikarya</taxon>
        <taxon>Ascomycota</taxon>
        <taxon>Pezizomycotina</taxon>
        <taxon>Sordariomycetes</taxon>
        <taxon>Hypocreomycetidae</taxon>
        <taxon>Hypocreales</taxon>
        <taxon>Hypocreales incertae sedis</taxon>
        <taxon>Trichothecium</taxon>
    </lineage>
</organism>
<comment type="caution">
    <text evidence="1">The sequence shown here is derived from an EMBL/GenBank/DDBJ whole genome shotgun (WGS) entry which is preliminary data.</text>
</comment>
<keyword evidence="2" id="KW-1185">Reference proteome</keyword>
<name>A0ACC0UX46_9HYPO</name>
<proteinExistence type="predicted"/>
<reference evidence="1" key="1">
    <citation type="submission" date="2022-10" db="EMBL/GenBank/DDBJ databases">
        <title>Complete Genome of Trichothecium roseum strain YXFP-22015, a Plant Pathogen Isolated from Citrus.</title>
        <authorList>
            <person name="Wang Y."/>
            <person name="Zhu L."/>
        </authorList>
    </citation>
    <scope>NUCLEOTIDE SEQUENCE</scope>
    <source>
        <strain evidence="1">YXFP-22015</strain>
    </source>
</reference>
<gene>
    <name evidence="1" type="ORF">N3K66_006838</name>
</gene>